<keyword evidence="1" id="KW-0472">Membrane</keyword>
<sequence length="406" mass="45154">MGIIIGNTRYVVGAQRERIPAAQQPSKIQIKVQQFKQVYESTYPYASMYERQGYWNLVFSTEQGVALGDLVRSNIDDNNFVWINQVDDGSHLVVVGHGSDVDEKHVKPGESDKLFWNSIVRDLDQYKVYLYGELPEDLKGFTQFDIDERSNAVIRDSPLINKLSSFTGATLMPLEEALKKHTSAGNKPLLVAGLIAIVAIGGVLFFTLGDNEKEQEVVDNFADYRQQFQTPSATAVFNDVWSITEGIQFIAGWNLRSCSLSGSHLSCEFSPTLSAYVSDLENRLTQIGRDFTVDLAKENAVANIALQLEDNSRPYLITPVSESEREVRFNLFSNKVVDSVDFDTTVPGNHWSSRHVLVKKSGAGSHTLLQLAKATRHLPVFIDSLTVDRAGVAYNIEANLKIVGAN</sequence>
<dbReference type="Proteomes" id="UP001273505">
    <property type="component" value="Unassembled WGS sequence"/>
</dbReference>
<reference evidence="2 3" key="1">
    <citation type="submission" date="2023-11" db="EMBL/GenBank/DDBJ databases">
        <title>Gilvimarinus fulvus sp. nov., isolated from the surface of Kelp.</title>
        <authorList>
            <person name="Sun Y.Y."/>
            <person name="Gong Y."/>
            <person name="Du Z.J."/>
        </authorList>
    </citation>
    <scope>NUCLEOTIDE SEQUENCE [LARGE SCALE GENOMIC DNA]</scope>
    <source>
        <strain evidence="2 3">SDUM040013</strain>
    </source>
</reference>
<gene>
    <name evidence="2" type="ORF">SCD92_14105</name>
</gene>
<dbReference type="RefSeq" id="WP_302722253.1">
    <property type="nucleotide sequence ID" value="NZ_JAULRU010000514.1"/>
</dbReference>
<name>A0ABU4S030_9GAMM</name>
<evidence type="ECO:0000313" key="3">
    <source>
        <dbReference type="Proteomes" id="UP001273505"/>
    </source>
</evidence>
<dbReference type="EMBL" id="JAXAFO010000025">
    <property type="protein sequence ID" value="MDX6850501.1"/>
    <property type="molecule type" value="Genomic_DNA"/>
</dbReference>
<accession>A0ABU4S030</accession>
<keyword evidence="3" id="KW-1185">Reference proteome</keyword>
<comment type="caution">
    <text evidence="2">The sequence shown here is derived from an EMBL/GenBank/DDBJ whole genome shotgun (WGS) entry which is preliminary data.</text>
</comment>
<keyword evidence="1" id="KW-0812">Transmembrane</keyword>
<keyword evidence="1" id="KW-1133">Transmembrane helix</keyword>
<feature type="transmembrane region" description="Helical" evidence="1">
    <location>
        <begin position="189"/>
        <end position="208"/>
    </location>
</feature>
<organism evidence="2 3">
    <name type="scientific">Gilvimarinus gilvus</name>
    <dbReference type="NCBI Taxonomy" id="3058038"/>
    <lineage>
        <taxon>Bacteria</taxon>
        <taxon>Pseudomonadati</taxon>
        <taxon>Pseudomonadota</taxon>
        <taxon>Gammaproteobacteria</taxon>
        <taxon>Cellvibrionales</taxon>
        <taxon>Cellvibrionaceae</taxon>
        <taxon>Gilvimarinus</taxon>
    </lineage>
</organism>
<evidence type="ECO:0000313" key="2">
    <source>
        <dbReference type="EMBL" id="MDX6850501.1"/>
    </source>
</evidence>
<evidence type="ECO:0000256" key="1">
    <source>
        <dbReference type="SAM" id="Phobius"/>
    </source>
</evidence>
<proteinExistence type="predicted"/>
<protein>
    <submittedName>
        <fullName evidence="2">Uncharacterized protein</fullName>
    </submittedName>
</protein>